<dbReference type="Proteomes" id="UP000001219">
    <property type="component" value="Chromosome"/>
</dbReference>
<dbReference type="RefSeq" id="WP_012836433.1">
    <property type="nucleotide sequence ID" value="NC_013441.1"/>
</dbReference>
<dbReference type="GO" id="GO:0016747">
    <property type="term" value="F:acyltransferase activity, transferring groups other than amino-acyl groups"/>
    <property type="evidence" value="ECO:0007669"/>
    <property type="project" value="InterPro"/>
</dbReference>
<protein>
    <submittedName>
        <fullName evidence="3">GCN5-related N-acetyltransferase</fullName>
    </submittedName>
</protein>
<proteinExistence type="predicted"/>
<feature type="domain" description="N-acetyltransferase" evidence="2">
    <location>
        <begin position="85"/>
        <end position="213"/>
    </location>
</feature>
<keyword evidence="4" id="KW-1185">Reference proteome</keyword>
<dbReference type="SUPFAM" id="SSF55729">
    <property type="entry name" value="Acyl-CoA N-acyltransferases (Nat)"/>
    <property type="match status" value="1"/>
</dbReference>
<dbReference type="InterPro" id="IPR013653">
    <property type="entry name" value="GCN5-like_dom"/>
</dbReference>
<dbReference type="CDD" id="cd04301">
    <property type="entry name" value="NAT_SF"/>
    <property type="match status" value="1"/>
</dbReference>
<sequence length="213" mass="22800">MSGPQAHLAERRGSAMRYPSSMSPIAALPTDPSPPDWANARDLVGPGGSLFLPVVEVDAPSGWTTTMSLPGVQMVDDGLDAMPDDEAVILTSDDVPEMLDLVRRTRPGPFAQRTVELGTYLGIRRDGRLVAMGGERMRPPGWTEISAVCTDPAYRGHGLAARIVRALGHGIRARGDTPFLHADGTNVNAIRLYESLGFVLAAQVMFTVLLAPE</sequence>
<reference evidence="3 4" key="2">
    <citation type="journal article" date="2010" name="Stand. Genomic Sci.">
        <title>Complete genome sequence of Gordonia bronchialis type strain (3410).</title>
        <authorList>
            <person name="Ivanova N."/>
            <person name="Sikorski J."/>
            <person name="Jando M."/>
            <person name="Lapidus A."/>
            <person name="Nolan M."/>
            <person name="Lucas S."/>
            <person name="Del Rio T.G."/>
            <person name="Tice H."/>
            <person name="Copeland A."/>
            <person name="Cheng J.F."/>
            <person name="Chen F."/>
            <person name="Bruce D."/>
            <person name="Goodwin L."/>
            <person name="Pitluck S."/>
            <person name="Mavromatis K."/>
            <person name="Ovchinnikova G."/>
            <person name="Pati A."/>
            <person name="Chen A."/>
            <person name="Palaniappan K."/>
            <person name="Land M."/>
            <person name="Hauser L."/>
            <person name="Chang Y.J."/>
            <person name="Jeffries C.D."/>
            <person name="Chain P."/>
            <person name="Saunders E."/>
            <person name="Han C."/>
            <person name="Detter J.C."/>
            <person name="Brettin T."/>
            <person name="Rohde M."/>
            <person name="Goker M."/>
            <person name="Bristow J."/>
            <person name="Eisen J.A."/>
            <person name="Markowitz V."/>
            <person name="Hugenholtz P."/>
            <person name="Klenk H.P."/>
            <person name="Kyrpides N.C."/>
        </authorList>
    </citation>
    <scope>NUCLEOTIDE SEQUENCE [LARGE SCALE GENOMIC DNA]</scope>
    <source>
        <strain evidence="4">ATCC 25592 / DSM 43247 / BCRC 13721 / JCM 3198 / KCTC 3076 / NBRC 16047 / NCTC 10667</strain>
    </source>
</reference>
<accession>D0L9B7</accession>
<evidence type="ECO:0000313" key="4">
    <source>
        <dbReference type="Proteomes" id="UP000001219"/>
    </source>
</evidence>
<evidence type="ECO:0000256" key="1">
    <source>
        <dbReference type="SAM" id="MobiDB-lite"/>
    </source>
</evidence>
<dbReference type="AlphaFoldDB" id="D0L9B7"/>
<dbReference type="HOGENOM" id="CLU_085660_0_0_11"/>
<evidence type="ECO:0000313" key="3">
    <source>
        <dbReference type="EMBL" id="ACY23962.1"/>
    </source>
</evidence>
<dbReference type="EMBL" id="CP001802">
    <property type="protein sequence ID" value="ACY23962.1"/>
    <property type="molecule type" value="Genomic_DNA"/>
</dbReference>
<dbReference type="PROSITE" id="PS51186">
    <property type="entry name" value="GNAT"/>
    <property type="match status" value="1"/>
</dbReference>
<dbReference type="InterPro" id="IPR000182">
    <property type="entry name" value="GNAT_dom"/>
</dbReference>
<dbReference type="InterPro" id="IPR016181">
    <property type="entry name" value="Acyl_CoA_acyltransferase"/>
</dbReference>
<evidence type="ECO:0000259" key="2">
    <source>
        <dbReference type="PROSITE" id="PS51186"/>
    </source>
</evidence>
<name>D0L9B7_GORB4</name>
<gene>
    <name evidence="3" type="ordered locus">Gbro_4849</name>
</gene>
<reference evidence="4" key="1">
    <citation type="submission" date="2009-10" db="EMBL/GenBank/DDBJ databases">
        <title>The complete chromosome of Gordonia bronchialis DSM 43247.</title>
        <authorList>
            <consortium name="US DOE Joint Genome Institute (JGI-PGF)"/>
            <person name="Lucas S."/>
            <person name="Copeland A."/>
            <person name="Lapidus A."/>
            <person name="Glavina del Rio T."/>
            <person name="Dalin E."/>
            <person name="Tice H."/>
            <person name="Bruce D."/>
            <person name="Goodwin L."/>
            <person name="Pitluck S."/>
            <person name="Kyrpides N."/>
            <person name="Mavromatis K."/>
            <person name="Ivanova N."/>
            <person name="Ovchinnikova G."/>
            <person name="Saunders E."/>
            <person name="Brettin T."/>
            <person name="Detter J.C."/>
            <person name="Han C."/>
            <person name="Larimer F."/>
            <person name="Land M."/>
            <person name="Hauser L."/>
            <person name="Markowitz V."/>
            <person name="Cheng J.-F."/>
            <person name="Hugenholtz P."/>
            <person name="Woyke T."/>
            <person name="Wu D."/>
            <person name="Jando M."/>
            <person name="Schneider S."/>
            <person name="Goeker M."/>
            <person name="Klenk H.-P."/>
            <person name="Eisen J.A."/>
        </authorList>
    </citation>
    <scope>NUCLEOTIDE SEQUENCE [LARGE SCALE GENOMIC DNA]</scope>
    <source>
        <strain evidence="4">ATCC 25592 / DSM 43247 / BCRC 13721 / JCM 3198 / KCTC 3076 / NBRC 16047 / NCTC 10667</strain>
    </source>
</reference>
<dbReference type="KEGG" id="gbr:Gbro_4849"/>
<dbReference type="STRING" id="526226.Gbro_4849"/>
<dbReference type="Gene3D" id="3.40.630.30">
    <property type="match status" value="1"/>
</dbReference>
<organism evidence="3 4">
    <name type="scientific">Gordonia bronchialis (strain ATCC 25592 / DSM 43247 / BCRC 13721 / JCM 3198 / KCTC 3076 / NBRC 16047 / NCTC 10667)</name>
    <name type="common">Rhodococcus bronchialis</name>
    <dbReference type="NCBI Taxonomy" id="526226"/>
    <lineage>
        <taxon>Bacteria</taxon>
        <taxon>Bacillati</taxon>
        <taxon>Actinomycetota</taxon>
        <taxon>Actinomycetes</taxon>
        <taxon>Mycobacteriales</taxon>
        <taxon>Gordoniaceae</taxon>
        <taxon>Gordonia</taxon>
    </lineage>
</organism>
<dbReference type="eggNOG" id="COG3393">
    <property type="taxonomic scope" value="Bacteria"/>
</dbReference>
<feature type="region of interest" description="Disordered" evidence="1">
    <location>
        <begin position="1"/>
        <end position="21"/>
    </location>
</feature>
<dbReference type="Pfam" id="PF08445">
    <property type="entry name" value="FR47"/>
    <property type="match status" value="1"/>
</dbReference>